<dbReference type="SMART" id="SM00490">
    <property type="entry name" value="HELICc"/>
    <property type="match status" value="1"/>
</dbReference>
<keyword evidence="5 6" id="KW-0694">RNA-binding</keyword>
<evidence type="ECO:0000256" key="7">
    <source>
        <dbReference type="SAM" id="MobiDB-lite"/>
    </source>
</evidence>
<dbReference type="PANTHER" id="PTHR24031">
    <property type="entry name" value="RNA HELICASE"/>
    <property type="match status" value="1"/>
</dbReference>
<feature type="region of interest" description="Disordered" evidence="7">
    <location>
        <begin position="490"/>
        <end position="516"/>
    </location>
</feature>
<evidence type="ECO:0000256" key="2">
    <source>
        <dbReference type="ARBA" id="ARBA00022801"/>
    </source>
</evidence>
<keyword evidence="4 6" id="KW-0067">ATP-binding</keyword>
<evidence type="ECO:0000259" key="8">
    <source>
        <dbReference type="PROSITE" id="PS51192"/>
    </source>
</evidence>
<dbReference type="Pfam" id="PF00270">
    <property type="entry name" value="DEAD"/>
    <property type="match status" value="1"/>
</dbReference>
<keyword evidence="1 6" id="KW-0547">Nucleotide-binding</keyword>
<reference evidence="10" key="2">
    <citation type="submission" date="2025-08" db="UniProtKB">
        <authorList>
            <consortium name="Ensembl"/>
        </authorList>
    </citation>
    <scope>IDENTIFICATION</scope>
</reference>
<evidence type="ECO:0000256" key="6">
    <source>
        <dbReference type="RuleBase" id="RU365068"/>
    </source>
</evidence>
<feature type="domain" description="Helicase ATP-binding" evidence="8">
    <location>
        <begin position="115"/>
        <end position="218"/>
    </location>
</feature>
<dbReference type="InterPro" id="IPR025313">
    <property type="entry name" value="SPB4-like_CTE"/>
</dbReference>
<reference evidence="10" key="1">
    <citation type="submission" date="2020-07" db="EMBL/GenBank/DDBJ databases">
        <title>A long reads based de novo assembly of the rainbow trout Arlee double haploid line genome.</title>
        <authorList>
            <person name="Gao G."/>
            <person name="Palti Y."/>
        </authorList>
    </citation>
    <scope>NUCLEOTIDE SEQUENCE [LARGE SCALE GENOMIC DNA]</scope>
</reference>
<keyword evidence="3 6" id="KW-0347">Helicase</keyword>
<comment type="domain">
    <text evidence="6">The Q motif is unique to and characteristic of the DEAD box family of RNA helicases and controls ATP binding and hydrolysis.</text>
</comment>
<dbReference type="SUPFAM" id="SSF52540">
    <property type="entry name" value="P-loop containing nucleoside triphosphate hydrolases"/>
    <property type="match status" value="2"/>
</dbReference>
<dbReference type="CDD" id="cd18787">
    <property type="entry name" value="SF2_C_DEAD"/>
    <property type="match status" value="1"/>
</dbReference>
<dbReference type="PROSITE" id="PS51194">
    <property type="entry name" value="HELICASE_CTER"/>
    <property type="match status" value="1"/>
</dbReference>
<evidence type="ECO:0000256" key="5">
    <source>
        <dbReference type="ARBA" id="ARBA00022884"/>
    </source>
</evidence>
<dbReference type="Ensembl" id="ENSOMYT00000060133.2">
    <property type="protein sequence ID" value="ENSOMYP00000055230.2"/>
    <property type="gene ID" value="ENSOMYG00000025379.2"/>
</dbReference>
<evidence type="ECO:0000256" key="3">
    <source>
        <dbReference type="ARBA" id="ARBA00022806"/>
    </source>
</evidence>
<protein>
    <recommendedName>
        <fullName evidence="6">ATP-dependent RNA helicase</fullName>
        <ecNumber evidence="6">3.6.4.13</ecNumber>
    </recommendedName>
</protein>
<evidence type="ECO:0000256" key="4">
    <source>
        <dbReference type="ARBA" id="ARBA00022840"/>
    </source>
</evidence>
<dbReference type="GO" id="GO:0005524">
    <property type="term" value="F:ATP binding"/>
    <property type="evidence" value="ECO:0007669"/>
    <property type="project" value="UniProtKB-UniRule"/>
</dbReference>
<reference evidence="10" key="3">
    <citation type="submission" date="2025-09" db="UniProtKB">
        <authorList>
            <consortium name="Ensembl"/>
        </authorList>
    </citation>
    <scope>IDENTIFICATION</scope>
</reference>
<dbReference type="GO" id="GO:0003724">
    <property type="term" value="F:RNA helicase activity"/>
    <property type="evidence" value="ECO:0007669"/>
    <property type="project" value="UniProtKB-EC"/>
</dbReference>
<dbReference type="InterPro" id="IPR001650">
    <property type="entry name" value="Helicase_C-like"/>
</dbReference>
<dbReference type="GO" id="GO:0016787">
    <property type="term" value="F:hydrolase activity"/>
    <property type="evidence" value="ECO:0007669"/>
    <property type="project" value="UniProtKB-KW"/>
</dbReference>
<sequence>MGKKNPTDTADPVNNFERWKKKYNTTKTRVKQEKIQKRKPEWQVEKEGIQRLVNKYNEINAKDAESISCLGLTFLLFTPGLMEAQYCQPTEIQRQTIDFALQGKDVLECLSTAMDGLGALIISPTRELNHEFSAGLIIGRKKPLYKINVIIITMPYYRESDKLFLDKVDRILDIGFADTINAIVENLPKTRQTLLFSATQTKSVKDLARLSLQDPEYVWVHEKAKFSTPATLEQNYVVCELSKNVNMLFSFIRSHLQKKVIVLFACCQEVQYLLRVFCRLRPGMPILALHGKQQQMKRVEVYNDFIKKKNAVLFATDIAARGLDFPAVNWVLQFHCPEDANTHIHRVGRTARYKEGGEALLVLLPSEEERMLSQLQEKKCFVSYLRSVYLMKNKEVFDVFQLKLQEYAAHIPRACFINTLGKSALSITLDTREYMLECAKESWFTLCFDYNNKMGCFDSNTMKNTEKETKFKEAKKVLKRNFQMVQQWPPLQRTAVPATEGEEDDGTTGINVEEARERLRREDLEFDKLEHRRKVKEKHREKRLKEKAARREASKQHTEEQKSEEEVVAYLDGADGEEFDPSTLPDPDKLCSFLCSEEDDDQSSHAAGMRKRSLSDCSDDSGEEDEVEGSRKRPRQQAAAKPLDTGLSLAEDEELVLHLLGNRR</sequence>
<dbReference type="PROSITE" id="PS51192">
    <property type="entry name" value="HELICASE_ATP_BIND_1"/>
    <property type="match status" value="1"/>
</dbReference>
<evidence type="ECO:0000256" key="1">
    <source>
        <dbReference type="ARBA" id="ARBA00022741"/>
    </source>
</evidence>
<evidence type="ECO:0000313" key="10">
    <source>
        <dbReference type="Ensembl" id="ENSOMYP00000055230.2"/>
    </source>
</evidence>
<keyword evidence="2 6" id="KW-0378">Hydrolase</keyword>
<accession>A0A8C7RNP2</accession>
<feature type="region of interest" description="Disordered" evidence="7">
    <location>
        <begin position="535"/>
        <end position="652"/>
    </location>
</feature>
<feature type="compositionally biased region" description="Basic and acidic residues" evidence="7">
    <location>
        <begin position="543"/>
        <end position="565"/>
    </location>
</feature>
<dbReference type="GO" id="GO:0003723">
    <property type="term" value="F:RNA binding"/>
    <property type="evidence" value="ECO:0007669"/>
    <property type="project" value="UniProtKB-UniRule"/>
</dbReference>
<name>A0A8C7RNP2_ONCMY</name>
<organism evidence="10 11">
    <name type="scientific">Oncorhynchus mykiss</name>
    <name type="common">Rainbow trout</name>
    <name type="synonym">Salmo gairdneri</name>
    <dbReference type="NCBI Taxonomy" id="8022"/>
    <lineage>
        <taxon>Eukaryota</taxon>
        <taxon>Metazoa</taxon>
        <taxon>Chordata</taxon>
        <taxon>Craniata</taxon>
        <taxon>Vertebrata</taxon>
        <taxon>Euteleostomi</taxon>
        <taxon>Actinopterygii</taxon>
        <taxon>Neopterygii</taxon>
        <taxon>Teleostei</taxon>
        <taxon>Protacanthopterygii</taxon>
        <taxon>Salmoniformes</taxon>
        <taxon>Salmonidae</taxon>
        <taxon>Salmoninae</taxon>
        <taxon>Oncorhynchus</taxon>
    </lineage>
</organism>
<dbReference type="InterPro" id="IPR027417">
    <property type="entry name" value="P-loop_NTPase"/>
</dbReference>
<dbReference type="Proteomes" id="UP000694395">
    <property type="component" value="Chromosome 10"/>
</dbReference>
<dbReference type="Pfam" id="PF13959">
    <property type="entry name" value="CTE_SPB4"/>
    <property type="match status" value="1"/>
</dbReference>
<dbReference type="Pfam" id="PF00271">
    <property type="entry name" value="Helicase_C"/>
    <property type="match status" value="1"/>
</dbReference>
<feature type="domain" description="Helicase C-terminal" evidence="9">
    <location>
        <begin position="231"/>
        <end position="396"/>
    </location>
</feature>
<evidence type="ECO:0000313" key="11">
    <source>
        <dbReference type="Proteomes" id="UP000694395"/>
    </source>
</evidence>
<proteinExistence type="inferred from homology"/>
<evidence type="ECO:0000259" key="9">
    <source>
        <dbReference type="PROSITE" id="PS51194"/>
    </source>
</evidence>
<feature type="compositionally biased region" description="Acidic residues" evidence="7">
    <location>
        <begin position="617"/>
        <end position="627"/>
    </location>
</feature>
<dbReference type="AlphaFoldDB" id="A0A8C7RNP2"/>
<dbReference type="Gene3D" id="3.40.50.300">
    <property type="entry name" value="P-loop containing nucleotide triphosphate hydrolases"/>
    <property type="match status" value="3"/>
</dbReference>
<comment type="similarity">
    <text evidence="6">Belongs to the DEAD box helicase family.</text>
</comment>
<dbReference type="GeneTree" id="ENSGT00550000074980"/>
<dbReference type="EC" id="3.6.4.13" evidence="6"/>
<comment type="function">
    <text evidence="6">RNA helicase.</text>
</comment>
<dbReference type="InterPro" id="IPR011545">
    <property type="entry name" value="DEAD/DEAH_box_helicase_dom"/>
</dbReference>
<dbReference type="SMART" id="SM00487">
    <property type="entry name" value="DEXDc"/>
    <property type="match status" value="1"/>
</dbReference>
<comment type="catalytic activity">
    <reaction evidence="6">
        <text>ATP + H2O = ADP + phosphate + H(+)</text>
        <dbReference type="Rhea" id="RHEA:13065"/>
        <dbReference type="ChEBI" id="CHEBI:15377"/>
        <dbReference type="ChEBI" id="CHEBI:15378"/>
        <dbReference type="ChEBI" id="CHEBI:30616"/>
        <dbReference type="ChEBI" id="CHEBI:43474"/>
        <dbReference type="ChEBI" id="CHEBI:456216"/>
        <dbReference type="EC" id="3.6.4.13"/>
    </reaction>
</comment>
<dbReference type="InterPro" id="IPR014001">
    <property type="entry name" value="Helicase_ATP-bd"/>
</dbReference>
<keyword evidence="11" id="KW-1185">Reference proteome</keyword>